<dbReference type="AlphaFoldDB" id="A0A2N5TAJ0"/>
<evidence type="ECO:0000313" key="4">
    <source>
        <dbReference type="Proteomes" id="UP000235392"/>
    </source>
</evidence>
<comment type="caution">
    <text evidence="3">The sequence shown here is derived from an EMBL/GenBank/DDBJ whole genome shotgun (WGS) entry which is preliminary data.</text>
</comment>
<sequence>MNFLAFLVYLPALVCSLQVNNLSLVERDNAGSSSPTTTTPSNKQFNAARSMGVANLQFNSLTKLSPRNIRQVQKGTKSNEIQQDEAVPAPPNSAHPVLTKHNARHSEGLKARPRHQIRNMKGYEYLLIHKRAGEKIQAKNLLRTFIEDIHPDGAPKAAKHASPNKSESSHTNKQSKSTNQNNQQARLPAPEISTNP</sequence>
<feature type="signal peptide" evidence="2">
    <location>
        <begin position="1"/>
        <end position="16"/>
    </location>
</feature>
<gene>
    <name evidence="3" type="ORF">PCASD_10825</name>
</gene>
<feature type="chain" id="PRO_5014613637" evidence="2">
    <location>
        <begin position="17"/>
        <end position="196"/>
    </location>
</feature>
<dbReference type="EMBL" id="PGCI01000662">
    <property type="protein sequence ID" value="PLW22501.1"/>
    <property type="molecule type" value="Genomic_DNA"/>
</dbReference>
<feature type="region of interest" description="Disordered" evidence="1">
    <location>
        <begin position="65"/>
        <end position="116"/>
    </location>
</feature>
<evidence type="ECO:0000313" key="3">
    <source>
        <dbReference type="EMBL" id="PLW22501.1"/>
    </source>
</evidence>
<reference evidence="3 4" key="1">
    <citation type="submission" date="2017-11" db="EMBL/GenBank/DDBJ databases">
        <title>De novo assembly and phasing of dikaryotic genomes from two isolates of Puccinia coronata f. sp. avenae, the causal agent of oat crown rust.</title>
        <authorList>
            <person name="Miller M.E."/>
            <person name="Zhang Y."/>
            <person name="Omidvar V."/>
            <person name="Sperschneider J."/>
            <person name="Schwessinger B."/>
            <person name="Raley C."/>
            <person name="Palmer J.M."/>
            <person name="Garnica D."/>
            <person name="Upadhyaya N."/>
            <person name="Rathjen J."/>
            <person name="Taylor J.M."/>
            <person name="Park R.F."/>
            <person name="Dodds P.N."/>
            <person name="Hirsch C.D."/>
            <person name="Kianian S.F."/>
            <person name="Figueroa M."/>
        </authorList>
    </citation>
    <scope>NUCLEOTIDE SEQUENCE [LARGE SCALE GENOMIC DNA]</scope>
    <source>
        <strain evidence="3">12SD80</strain>
    </source>
</reference>
<organism evidence="3 4">
    <name type="scientific">Puccinia coronata f. sp. avenae</name>
    <dbReference type="NCBI Taxonomy" id="200324"/>
    <lineage>
        <taxon>Eukaryota</taxon>
        <taxon>Fungi</taxon>
        <taxon>Dikarya</taxon>
        <taxon>Basidiomycota</taxon>
        <taxon>Pucciniomycotina</taxon>
        <taxon>Pucciniomycetes</taxon>
        <taxon>Pucciniales</taxon>
        <taxon>Pucciniaceae</taxon>
        <taxon>Puccinia</taxon>
    </lineage>
</organism>
<keyword evidence="2" id="KW-0732">Signal</keyword>
<evidence type="ECO:0000256" key="2">
    <source>
        <dbReference type="SAM" id="SignalP"/>
    </source>
</evidence>
<protein>
    <submittedName>
        <fullName evidence="3">Uncharacterized protein</fullName>
    </submittedName>
</protein>
<proteinExistence type="predicted"/>
<name>A0A2N5TAJ0_9BASI</name>
<feature type="compositionally biased region" description="Polar residues" evidence="1">
    <location>
        <begin position="65"/>
        <end position="81"/>
    </location>
</feature>
<dbReference type="Proteomes" id="UP000235392">
    <property type="component" value="Unassembled WGS sequence"/>
</dbReference>
<accession>A0A2N5TAJ0</accession>
<feature type="region of interest" description="Disordered" evidence="1">
    <location>
        <begin position="152"/>
        <end position="196"/>
    </location>
</feature>
<feature type="compositionally biased region" description="Low complexity" evidence="1">
    <location>
        <begin position="171"/>
        <end position="184"/>
    </location>
</feature>
<evidence type="ECO:0000256" key="1">
    <source>
        <dbReference type="SAM" id="MobiDB-lite"/>
    </source>
</evidence>